<dbReference type="EMBL" id="JAHUZB010000003">
    <property type="protein sequence ID" value="MBV7390875.1"/>
    <property type="molecule type" value="Genomic_DNA"/>
</dbReference>
<dbReference type="InterPro" id="IPR050229">
    <property type="entry name" value="GlpE_sulfurtransferase"/>
</dbReference>
<evidence type="ECO:0000259" key="1">
    <source>
        <dbReference type="PROSITE" id="PS50206"/>
    </source>
</evidence>
<sequence length="100" mass="11312">MSLHEAKEISPDELEELLKKDAITLLDVRVVEQYQSGHIKEALNFPLANITNYQGSKDKPIYLVCRTGNKSEQAAEILQAKGYQTFNMTGGMHQWFGEIV</sequence>
<dbReference type="PROSITE" id="PS50206">
    <property type="entry name" value="RHODANESE_3"/>
    <property type="match status" value="1"/>
</dbReference>
<gene>
    <name evidence="2" type="ORF">KUA55_09295</name>
</gene>
<proteinExistence type="predicted"/>
<evidence type="ECO:0000313" key="2">
    <source>
        <dbReference type="EMBL" id="MBV7390875.1"/>
    </source>
</evidence>
<protein>
    <submittedName>
        <fullName evidence="2">Rhodanese-like domain-containing protein</fullName>
    </submittedName>
</protein>
<keyword evidence="3" id="KW-1185">Reference proteome</keyword>
<dbReference type="SMART" id="SM00450">
    <property type="entry name" value="RHOD"/>
    <property type="match status" value="1"/>
</dbReference>
<dbReference type="InterPro" id="IPR001763">
    <property type="entry name" value="Rhodanese-like_dom"/>
</dbReference>
<reference evidence="2 3" key="1">
    <citation type="submission" date="2021-06" db="EMBL/GenBank/DDBJ databases">
        <title>Enterococcus alishanensis sp. nov., a novel lactic acid bacterium isolated from fresh coffee beans.</title>
        <authorList>
            <person name="Chen Y.-S."/>
        </authorList>
    </citation>
    <scope>NUCLEOTIDE SEQUENCE [LARGE SCALE GENOMIC DNA]</scope>
    <source>
        <strain evidence="2 3">ALS3</strain>
    </source>
</reference>
<evidence type="ECO:0000313" key="3">
    <source>
        <dbReference type="Proteomes" id="UP000774130"/>
    </source>
</evidence>
<dbReference type="PANTHER" id="PTHR43031">
    <property type="entry name" value="FAD-DEPENDENT OXIDOREDUCTASE"/>
    <property type="match status" value="1"/>
</dbReference>
<dbReference type="Proteomes" id="UP000774130">
    <property type="component" value="Unassembled WGS sequence"/>
</dbReference>
<dbReference type="Pfam" id="PF00581">
    <property type="entry name" value="Rhodanese"/>
    <property type="match status" value="1"/>
</dbReference>
<comment type="caution">
    <text evidence="2">The sequence shown here is derived from an EMBL/GenBank/DDBJ whole genome shotgun (WGS) entry which is preliminary data.</text>
</comment>
<name>A0ABS6TD73_9ENTE</name>
<dbReference type="RefSeq" id="WP_218325920.1">
    <property type="nucleotide sequence ID" value="NZ_JAHUZB010000003.1"/>
</dbReference>
<dbReference type="PANTHER" id="PTHR43031:SF1">
    <property type="entry name" value="PYRIDINE NUCLEOTIDE-DISULPHIDE OXIDOREDUCTASE"/>
    <property type="match status" value="1"/>
</dbReference>
<accession>A0ABS6TD73</accession>
<organism evidence="2 3">
    <name type="scientific">Enterococcus alishanensis</name>
    <dbReference type="NCBI Taxonomy" id="1303817"/>
    <lineage>
        <taxon>Bacteria</taxon>
        <taxon>Bacillati</taxon>
        <taxon>Bacillota</taxon>
        <taxon>Bacilli</taxon>
        <taxon>Lactobacillales</taxon>
        <taxon>Enterococcaceae</taxon>
        <taxon>Enterococcus</taxon>
    </lineage>
</organism>
<feature type="domain" description="Rhodanese" evidence="1">
    <location>
        <begin position="19"/>
        <end position="100"/>
    </location>
</feature>
<dbReference type="CDD" id="cd00158">
    <property type="entry name" value="RHOD"/>
    <property type="match status" value="1"/>
</dbReference>